<dbReference type="SUPFAM" id="SSF109736">
    <property type="entry name" value="FGAM synthase PurL, linker domain"/>
    <property type="match status" value="1"/>
</dbReference>
<name>F0F749_9BACT</name>
<dbReference type="STRING" id="888743.HMPREF9141_1416"/>
<dbReference type="GO" id="GO:0046872">
    <property type="term" value="F:metal ion binding"/>
    <property type="evidence" value="ECO:0007669"/>
    <property type="project" value="UniProtKB-KW"/>
</dbReference>
<feature type="binding site" evidence="12">
    <location>
        <position position="667"/>
    </location>
    <ligand>
        <name>Mg(2+)</name>
        <dbReference type="ChEBI" id="CHEBI:18420"/>
    </ligand>
</feature>
<feature type="binding site" evidence="12">
    <location>
        <position position="873"/>
    </location>
    <ligand>
        <name>ATP</name>
        <dbReference type="ChEBI" id="CHEBI:30616"/>
    </ligand>
</feature>
<dbReference type="UniPathway" id="UPA00074">
    <property type="reaction ID" value="UER00128"/>
</dbReference>
<evidence type="ECO:0000256" key="11">
    <source>
        <dbReference type="ARBA" id="ARBA00022962"/>
    </source>
</evidence>
<evidence type="ECO:0000256" key="7">
    <source>
        <dbReference type="ARBA" id="ARBA00022741"/>
    </source>
</evidence>
<evidence type="ECO:0000259" key="15">
    <source>
        <dbReference type="Pfam" id="PF18076"/>
    </source>
</evidence>
<keyword evidence="18" id="KW-1185">Reference proteome</keyword>
<keyword evidence="7 12" id="KW-0547">Nucleotide-binding</keyword>
<dbReference type="Gene3D" id="3.90.650.10">
    <property type="entry name" value="PurM-like C-terminal domain"/>
    <property type="match status" value="2"/>
</dbReference>
<feature type="domain" description="FGAR-AT PurM N-terminal-like" evidence="16">
    <location>
        <begin position="637"/>
        <end position="790"/>
    </location>
</feature>
<proteinExistence type="inferred from homology"/>
<dbReference type="EC" id="6.3.5.3" evidence="12"/>
<dbReference type="eggNOG" id="COG0046">
    <property type="taxonomic scope" value="Bacteria"/>
</dbReference>
<comment type="similarity">
    <text evidence="3 12">In the N-terminal section; belongs to the FGAMS family.</text>
</comment>
<dbReference type="FunFam" id="3.40.50.880:FF:000055">
    <property type="entry name" value="Phosphoribosylformylglycinamidine synthase"/>
    <property type="match status" value="1"/>
</dbReference>
<keyword evidence="11 12" id="KW-0315">Glutamine amidotransferase</keyword>
<dbReference type="CDD" id="cd02204">
    <property type="entry name" value="PurL_repeat2"/>
    <property type="match status" value="1"/>
</dbReference>
<dbReference type="Pfam" id="PF02769">
    <property type="entry name" value="AIRS_C"/>
    <property type="match status" value="2"/>
</dbReference>
<dbReference type="Pfam" id="PF22689">
    <property type="entry name" value="FGAR-AT_PurM_N-like"/>
    <property type="match status" value="1"/>
</dbReference>
<evidence type="ECO:0000256" key="5">
    <source>
        <dbReference type="ARBA" id="ARBA00022598"/>
    </source>
</evidence>
<dbReference type="Gene3D" id="1.10.8.750">
    <property type="entry name" value="Phosphoribosylformylglycinamidine synthase, linker domain"/>
    <property type="match status" value="1"/>
</dbReference>
<evidence type="ECO:0000256" key="10">
    <source>
        <dbReference type="ARBA" id="ARBA00022842"/>
    </source>
</evidence>
<dbReference type="InterPro" id="IPR036604">
    <property type="entry name" value="PurS-like_sf"/>
</dbReference>
<keyword evidence="5 12" id="KW-0436">Ligase</keyword>
<keyword evidence="8 12" id="KW-0658">Purine biosynthesis</keyword>
<comment type="catalytic activity">
    <reaction evidence="12">
        <text>N(2)-formyl-N(1)-(5-phospho-beta-D-ribosyl)glycinamide + L-glutamine + ATP + H2O = 2-formamido-N(1)-(5-O-phospho-beta-D-ribosyl)acetamidine + L-glutamate + ADP + phosphate + H(+)</text>
        <dbReference type="Rhea" id="RHEA:17129"/>
        <dbReference type="ChEBI" id="CHEBI:15377"/>
        <dbReference type="ChEBI" id="CHEBI:15378"/>
        <dbReference type="ChEBI" id="CHEBI:29985"/>
        <dbReference type="ChEBI" id="CHEBI:30616"/>
        <dbReference type="ChEBI" id="CHEBI:43474"/>
        <dbReference type="ChEBI" id="CHEBI:58359"/>
        <dbReference type="ChEBI" id="CHEBI:147286"/>
        <dbReference type="ChEBI" id="CHEBI:147287"/>
        <dbReference type="ChEBI" id="CHEBI:456216"/>
        <dbReference type="EC" id="6.3.5.3"/>
    </reaction>
</comment>
<reference evidence="17 18" key="1">
    <citation type="submission" date="2011-01" db="EMBL/GenBank/DDBJ databases">
        <authorList>
            <person name="Muzny D."/>
            <person name="Qin X."/>
            <person name="Deng J."/>
            <person name="Jiang H."/>
            <person name="Liu Y."/>
            <person name="Qu J."/>
            <person name="Song X.-Z."/>
            <person name="Zhang L."/>
            <person name="Thornton R."/>
            <person name="Coyle M."/>
            <person name="Francisco L."/>
            <person name="Jackson L."/>
            <person name="Javaid M."/>
            <person name="Korchina V."/>
            <person name="Kovar C."/>
            <person name="Mata R."/>
            <person name="Mathew T."/>
            <person name="Ngo R."/>
            <person name="Nguyen L."/>
            <person name="Nguyen N."/>
            <person name="Okwuonu G."/>
            <person name="Ongeri F."/>
            <person name="Pham C."/>
            <person name="Simmons D."/>
            <person name="Wilczek-Boney K."/>
            <person name="Hale W."/>
            <person name="Jakkamsetti A."/>
            <person name="Pham P."/>
            <person name="Ruth R."/>
            <person name="San Lucas F."/>
            <person name="Warren J."/>
            <person name="Zhang J."/>
            <person name="Zhao Z."/>
            <person name="Zhou C."/>
            <person name="Zhu D."/>
            <person name="Lee S."/>
            <person name="Bess C."/>
            <person name="Blankenburg K."/>
            <person name="Forbes L."/>
            <person name="Fu Q."/>
            <person name="Gubbala S."/>
            <person name="Hirani K."/>
            <person name="Jayaseelan J.C."/>
            <person name="Lara F."/>
            <person name="Munidasa M."/>
            <person name="Palculict T."/>
            <person name="Patil S."/>
            <person name="Pu L.-L."/>
            <person name="Saada N."/>
            <person name="Tang L."/>
            <person name="Weissenberger G."/>
            <person name="Zhu Y."/>
            <person name="Hemphill L."/>
            <person name="Shang Y."/>
            <person name="Youmans B."/>
            <person name="Ayvaz T."/>
            <person name="Ross M."/>
            <person name="Santibanez J."/>
            <person name="Aqrawi P."/>
            <person name="Gross S."/>
            <person name="Joshi V."/>
            <person name="Fowler G."/>
            <person name="Nazareth L."/>
            <person name="Reid J."/>
            <person name="Worley K."/>
            <person name="Petrosino J."/>
            <person name="Highlander S."/>
            <person name="Gibbs R."/>
        </authorList>
    </citation>
    <scope>NUCLEOTIDE SEQUENCE [LARGE SCALE GENOMIC DNA]</scope>
    <source>
        <strain evidence="17 18">DSM 16608</strain>
    </source>
</reference>
<keyword evidence="10 12" id="KW-0460">Magnesium</keyword>
<dbReference type="InterPro" id="IPR041609">
    <property type="entry name" value="PurL_linker"/>
</dbReference>
<evidence type="ECO:0000256" key="12">
    <source>
        <dbReference type="HAMAP-Rule" id="MF_00419"/>
    </source>
</evidence>
<dbReference type="Pfam" id="PF13507">
    <property type="entry name" value="GATase_5"/>
    <property type="match status" value="1"/>
</dbReference>
<dbReference type="HAMAP" id="MF_00419">
    <property type="entry name" value="PurL_1"/>
    <property type="match status" value="1"/>
</dbReference>
<feature type="active site" evidence="12">
    <location>
        <position position="1245"/>
    </location>
</feature>
<dbReference type="SUPFAM" id="SSF56042">
    <property type="entry name" value="PurM C-terminal domain-like"/>
    <property type="match status" value="2"/>
</dbReference>
<dbReference type="InterPro" id="IPR010073">
    <property type="entry name" value="PurL_large"/>
</dbReference>
<dbReference type="Proteomes" id="UP000005697">
    <property type="component" value="Unassembled WGS sequence"/>
</dbReference>
<comment type="function">
    <text evidence="12">Phosphoribosylformylglycinamidine synthase involved in the purines biosynthetic pathway. Catalyzes the ATP-dependent conversion of formylglycinamide ribonucleotide (FGAR) and glutamine to yield formylglycinamidine ribonucleotide (FGAM) and glutamate.</text>
</comment>
<dbReference type="InterPro" id="IPR010918">
    <property type="entry name" value="PurM-like_C_dom"/>
</dbReference>
<feature type="domain" description="PurM-like C-terminal" evidence="13">
    <location>
        <begin position="824"/>
        <end position="948"/>
    </location>
</feature>
<dbReference type="CDD" id="cd01740">
    <property type="entry name" value="GATase1_FGAR_AT"/>
    <property type="match status" value="1"/>
</dbReference>
<evidence type="ECO:0000313" key="18">
    <source>
        <dbReference type="Proteomes" id="UP000005697"/>
    </source>
</evidence>
<dbReference type="GO" id="GO:0006189">
    <property type="term" value="P:'de novo' IMP biosynthetic process"/>
    <property type="evidence" value="ECO:0007669"/>
    <property type="project" value="UniProtKB-UniRule"/>
</dbReference>
<dbReference type="PROSITE" id="PS51273">
    <property type="entry name" value="GATASE_TYPE_1"/>
    <property type="match status" value="1"/>
</dbReference>
<evidence type="ECO:0000256" key="1">
    <source>
        <dbReference type="ARBA" id="ARBA00004496"/>
    </source>
</evidence>
<keyword evidence="9 12" id="KW-0067">ATP-binding</keyword>
<evidence type="ECO:0000256" key="8">
    <source>
        <dbReference type="ARBA" id="ARBA00022755"/>
    </source>
</evidence>
<dbReference type="Gene3D" id="3.30.1330.10">
    <property type="entry name" value="PurM-like, N-terminal domain"/>
    <property type="match status" value="2"/>
</dbReference>
<protein>
    <recommendedName>
        <fullName evidence="12">Phosphoribosylformylglycinamidine synthase</fullName>
        <shortName evidence="12">FGAM synthase</shortName>
        <shortName evidence="12">FGAMS</shortName>
        <ecNumber evidence="12">6.3.5.3</ecNumber>
    </recommendedName>
    <alternativeName>
        <fullName evidence="12">Formylglycinamide ribonucleotide amidotransferase</fullName>
        <shortName evidence="12">FGAR amidotransferase</shortName>
        <shortName evidence="12">FGAR-AT</shortName>
    </alternativeName>
</protein>
<dbReference type="InterPro" id="IPR055181">
    <property type="entry name" value="FGAR-AT_PurM_N-like"/>
</dbReference>
<evidence type="ECO:0000256" key="6">
    <source>
        <dbReference type="ARBA" id="ARBA00022723"/>
    </source>
</evidence>
<comment type="subcellular location">
    <subcellularLocation>
        <location evidence="1 12">Cytoplasm</location>
    </subcellularLocation>
</comment>
<dbReference type="EMBL" id="AEWX01000019">
    <property type="protein sequence ID" value="EGC20037.1"/>
    <property type="molecule type" value="Genomic_DNA"/>
</dbReference>
<keyword evidence="4 12" id="KW-0963">Cytoplasm</keyword>
<dbReference type="SUPFAM" id="SSF52317">
    <property type="entry name" value="Class I glutamine amidotransferase-like"/>
    <property type="match status" value="1"/>
</dbReference>
<feature type="domain" description="Phosphoribosylformylglycinamidine synthase N-terminal" evidence="15">
    <location>
        <begin position="51"/>
        <end position="117"/>
    </location>
</feature>
<gene>
    <name evidence="12" type="primary">purL</name>
    <name evidence="17" type="ORF">HMPREF9141_1416</name>
</gene>
<comment type="caution">
    <text evidence="17">The sequence shown here is derived from an EMBL/GenBank/DDBJ whole genome shotgun (WGS) entry which is preliminary data.</text>
</comment>
<dbReference type="Gene3D" id="3.40.50.880">
    <property type="match status" value="1"/>
</dbReference>
<dbReference type="NCBIfam" id="NF003672">
    <property type="entry name" value="PRK05297.1"/>
    <property type="match status" value="1"/>
</dbReference>
<evidence type="ECO:0000259" key="13">
    <source>
        <dbReference type="Pfam" id="PF02769"/>
    </source>
</evidence>
<evidence type="ECO:0000259" key="16">
    <source>
        <dbReference type="Pfam" id="PF22689"/>
    </source>
</evidence>
<dbReference type="InterPro" id="IPR029062">
    <property type="entry name" value="Class_I_gatase-like"/>
</dbReference>
<evidence type="ECO:0000256" key="4">
    <source>
        <dbReference type="ARBA" id="ARBA00022490"/>
    </source>
</evidence>
<accession>F0F749</accession>
<comment type="caution">
    <text evidence="12">Lacks conserved residue(s) required for the propagation of feature annotation.</text>
</comment>
<dbReference type="InterPro" id="IPR036921">
    <property type="entry name" value="PurM-like_N_sf"/>
</dbReference>
<dbReference type="FunFam" id="3.90.650.10:FF:000018">
    <property type="entry name" value="Phosphoribosylformylglycinamidine synthase"/>
    <property type="match status" value="1"/>
</dbReference>
<dbReference type="GO" id="GO:0004642">
    <property type="term" value="F:phosphoribosylformylglycinamidine synthase activity"/>
    <property type="evidence" value="ECO:0007669"/>
    <property type="project" value="UniProtKB-UniRule"/>
</dbReference>
<dbReference type="InterPro" id="IPR036676">
    <property type="entry name" value="PurM-like_C_sf"/>
</dbReference>
<comment type="subunit">
    <text evidence="12">Monomer.</text>
</comment>
<evidence type="ECO:0000256" key="9">
    <source>
        <dbReference type="ARBA" id="ARBA00022840"/>
    </source>
</evidence>
<sequence>MVLKHLSKKHSAERYYLQRKSYLCKQSNTNFYIKAMILFFRTQSKSVIATEVNHALSHAEINELCWLYGDAVYLQDAQALPGFYVGPRREMITPWSTNAVEITQNMSLDGILRIEEYFPVSSKEADYDPMLQRMYEGLDQTIFTVNHEPEPIRHVDNLEKFNEEEGLALSPEEMEYLHKIEKQNGRPLTDSEVFGFAQINSEHCRHKIFGGEFIIDGKVMESSLFSLIKKTTKENPGKILSAYKDNVAFAQGPEVEQFAPANQSTSDYFRVKPIESVISLKAETHNFPTTVEPFNGAATGTGGEIRDRMGGGVGSWPIAGTAVYMTAYPRLKEDDGSTPALRDWEDILPVRQWLYQTPEQILIKASNGASDFGNKFGQPLITGSLLTFEHQENGEKYAYDKVIMLAGGVGYGTKRDCLKGEPQAGNKVVVVGGDNYRIGLGGGSVSSVDTGRYSNGIELNAVQRANPEMQKRAYNLVRALVEEDNNPVVSIHDHGSAGHLNCLSELVEECGGKIDMTQLPIGDKTLSAKEIIANESQERMGLLIDEKHLDHVKKIAERERAPMYVVGETTGDAHFSFVQGDGVKPFDLDVAQMFGHSPKTIMKDETVERKYENVSYSIDKVEEYLQRVLQLEAVACKDWLTNKVDRSVTGKVARQQCQGEIQLPLSDCGVVALDYRGHKGIATALGHAPQAGLASPEAGSVLSVAESLTNIVWAPLADGMDSLSLSANWMWPCRSQKGEDARLYSAVKALSDFCCAIGVNVPTGKDSLSLTQQYPNGDKIISPGTVIVTSGGEVSDVRQVVSPVLVNNKSTRLYHIDFSFDEQRLGGSAFAQSLGKIGSDIPTVKEPQYFCDCFDAVQEMIRRGWILAGHDISAGGLITTLLEMTFANAEGGLHINLHDIKGDDVIKKLFAENPGVVIQVADEHKEEVKEFLTENCIGFARIGTPSPDKRTLSIADGDWKAAFDIDALRDTWYKTSYLLDRKQSMNGMAKKRYLNYKKQPIEMKFNADFTGTLQQYGLDADRWKTSTPNTNTQHPTPKAAIIREKGTNGEREMAYALYLAGFEVKDVMMTDLITGRETLEEVNMVVFCGGFSNSDVLGSAKGWAGAFLYNPKAKQALDRFYAREDTLSLGICNGCQLMVELNLINPEHKHRAHLCHNTSKKFESAFLNLTIPQNNSVMFGSLSGNKLGIWVAHGEGRFYLPEAEDKYNIIAKYNYAEYPGNPNGSDYNVAGICSADGRHLAMMPHLERSVFPWQQAWYPRERRQEEVTPWIEAFVNARKWVESKL</sequence>
<evidence type="ECO:0000256" key="2">
    <source>
        <dbReference type="ARBA" id="ARBA00004920"/>
    </source>
</evidence>
<feature type="binding site" evidence="12">
    <location>
        <position position="710"/>
    </location>
    <ligand>
        <name>Mg(2+)</name>
        <dbReference type="ChEBI" id="CHEBI:18420"/>
    </ligand>
</feature>
<feature type="domain" description="Phosphoribosylformylglycinamidine synthase linker" evidence="14">
    <location>
        <begin position="158"/>
        <end position="207"/>
    </location>
</feature>
<comment type="pathway">
    <text evidence="2 12">Purine metabolism; IMP biosynthesis via de novo pathway; 5-amino-1-(5-phospho-D-ribosyl)imidazole from N(2)-formyl-N(1)-(5-phospho-D-ribosyl)glycinamide: step 1/2.</text>
</comment>
<keyword evidence="6 12" id="KW-0479">Metal-binding</keyword>
<feature type="domain" description="PurM-like C-terminal" evidence="13">
    <location>
        <begin position="423"/>
        <end position="576"/>
    </location>
</feature>
<organism evidence="17 18">
    <name type="scientific">Prevotella multiformis DSM 16608</name>
    <dbReference type="NCBI Taxonomy" id="888743"/>
    <lineage>
        <taxon>Bacteria</taxon>
        <taxon>Pseudomonadati</taxon>
        <taxon>Bacteroidota</taxon>
        <taxon>Bacteroidia</taxon>
        <taxon>Bacteroidales</taxon>
        <taxon>Prevotellaceae</taxon>
        <taxon>Prevotella</taxon>
    </lineage>
</organism>
<dbReference type="GO" id="GO:0005737">
    <property type="term" value="C:cytoplasm"/>
    <property type="evidence" value="ECO:0007669"/>
    <property type="project" value="UniProtKB-SubCell"/>
</dbReference>
<dbReference type="SUPFAM" id="SSF55326">
    <property type="entry name" value="PurM N-terminal domain-like"/>
    <property type="match status" value="2"/>
</dbReference>
<dbReference type="SMART" id="SM01211">
    <property type="entry name" value="GATase_5"/>
    <property type="match status" value="1"/>
</dbReference>
<dbReference type="FunFam" id="3.30.1330.10:FF:000016">
    <property type="entry name" value="Phosphoribosylformylglycinamidine synthase"/>
    <property type="match status" value="1"/>
</dbReference>
<feature type="active site" evidence="12">
    <location>
        <position position="1247"/>
    </location>
</feature>
<dbReference type="InterPro" id="IPR040707">
    <property type="entry name" value="FGAR-AT_N"/>
</dbReference>
<dbReference type="HOGENOM" id="CLU_001031_0_2_10"/>
<dbReference type="eggNOG" id="COG0047">
    <property type="taxonomic scope" value="Bacteria"/>
</dbReference>
<evidence type="ECO:0000313" key="17">
    <source>
        <dbReference type="EMBL" id="EGC20037.1"/>
    </source>
</evidence>
<dbReference type="Pfam" id="PF18072">
    <property type="entry name" value="FGAR-AT_linker"/>
    <property type="match status" value="1"/>
</dbReference>
<evidence type="ECO:0000259" key="14">
    <source>
        <dbReference type="Pfam" id="PF18072"/>
    </source>
</evidence>
<dbReference type="GO" id="GO:0005524">
    <property type="term" value="F:ATP binding"/>
    <property type="evidence" value="ECO:0007669"/>
    <property type="project" value="UniProtKB-UniRule"/>
</dbReference>
<dbReference type="SUPFAM" id="SSF82697">
    <property type="entry name" value="PurS-like"/>
    <property type="match status" value="1"/>
</dbReference>
<dbReference type="PANTHER" id="PTHR10099:SF1">
    <property type="entry name" value="PHOSPHORIBOSYLFORMYLGLYCINAMIDINE SYNTHASE"/>
    <property type="match status" value="1"/>
</dbReference>
<evidence type="ECO:0000256" key="3">
    <source>
        <dbReference type="ARBA" id="ARBA00008608"/>
    </source>
</evidence>
<dbReference type="PANTHER" id="PTHR10099">
    <property type="entry name" value="PHOSPHORIBOSYLFORMYLGLYCINAMIDINE SYNTHASE"/>
    <property type="match status" value="1"/>
</dbReference>
<feature type="binding site" evidence="12">
    <location>
        <position position="871"/>
    </location>
    <ligand>
        <name>Mg(2+)</name>
        <dbReference type="ChEBI" id="CHEBI:18420"/>
    </ligand>
</feature>
<feature type="active site" description="Nucleophile" evidence="12">
    <location>
        <position position="1132"/>
    </location>
</feature>
<dbReference type="Pfam" id="PF18076">
    <property type="entry name" value="FGAR-AT_N"/>
    <property type="match status" value="1"/>
</dbReference>
<feature type="binding site" evidence="12">
    <location>
        <position position="706"/>
    </location>
    <ligand>
        <name>Mg(2+)</name>
        <dbReference type="ChEBI" id="CHEBI:18420"/>
    </ligand>
</feature>